<feature type="chain" id="PRO_5003312675" evidence="6">
    <location>
        <begin position="23"/>
        <end position="278"/>
    </location>
</feature>
<gene>
    <name evidence="7" type="ordered locus">Trebr_1846</name>
</gene>
<dbReference type="InterPro" id="IPR050498">
    <property type="entry name" value="Ycf3"/>
</dbReference>
<dbReference type="SUPFAM" id="SSF48452">
    <property type="entry name" value="TPR-like"/>
    <property type="match status" value="1"/>
</dbReference>
<dbReference type="SMART" id="SM00028">
    <property type="entry name" value="TPR"/>
    <property type="match status" value="4"/>
</dbReference>
<evidence type="ECO:0000313" key="7">
    <source>
        <dbReference type="EMBL" id="AEE17266.1"/>
    </source>
</evidence>
<evidence type="ECO:0000256" key="3">
    <source>
        <dbReference type="PROSITE-ProRule" id="PRU00339"/>
    </source>
</evidence>
<dbReference type="AlphaFoldDB" id="F4LIP1"/>
<dbReference type="eggNOG" id="COG0457">
    <property type="taxonomic scope" value="Bacteria"/>
</dbReference>
<feature type="region of interest" description="Disordered" evidence="5">
    <location>
        <begin position="256"/>
        <end position="278"/>
    </location>
</feature>
<evidence type="ECO:0000256" key="1">
    <source>
        <dbReference type="ARBA" id="ARBA00022737"/>
    </source>
</evidence>
<keyword evidence="8" id="KW-1185">Reference proteome</keyword>
<organism evidence="7 8">
    <name type="scientific">Treponema brennaborense (strain DSM 12168 / CIP 105900 / DD5/3)</name>
    <dbReference type="NCBI Taxonomy" id="906968"/>
    <lineage>
        <taxon>Bacteria</taxon>
        <taxon>Pseudomonadati</taxon>
        <taxon>Spirochaetota</taxon>
        <taxon>Spirochaetia</taxon>
        <taxon>Spirochaetales</taxon>
        <taxon>Treponemataceae</taxon>
        <taxon>Treponema</taxon>
    </lineage>
</organism>
<name>F4LIP1_TREBD</name>
<proteinExistence type="predicted"/>
<dbReference type="InterPro" id="IPR019734">
    <property type="entry name" value="TPR_rpt"/>
</dbReference>
<evidence type="ECO:0000256" key="6">
    <source>
        <dbReference type="SAM" id="SignalP"/>
    </source>
</evidence>
<dbReference type="EMBL" id="CP002696">
    <property type="protein sequence ID" value="AEE17266.1"/>
    <property type="molecule type" value="Genomic_DNA"/>
</dbReference>
<evidence type="ECO:0000256" key="5">
    <source>
        <dbReference type="SAM" id="MobiDB-lite"/>
    </source>
</evidence>
<evidence type="ECO:0000256" key="2">
    <source>
        <dbReference type="ARBA" id="ARBA00022803"/>
    </source>
</evidence>
<keyword evidence="1" id="KW-0677">Repeat</keyword>
<dbReference type="PANTHER" id="PTHR44858">
    <property type="entry name" value="TETRATRICOPEPTIDE REPEAT PROTEIN 6"/>
    <property type="match status" value="1"/>
</dbReference>
<dbReference type="Proteomes" id="UP000006546">
    <property type="component" value="Chromosome"/>
</dbReference>
<keyword evidence="4" id="KW-0175">Coiled coil</keyword>
<dbReference type="PANTHER" id="PTHR44858:SF1">
    <property type="entry name" value="UDP-N-ACETYLGLUCOSAMINE--PEPTIDE N-ACETYLGLUCOSAMINYLTRANSFERASE SPINDLY-RELATED"/>
    <property type="match status" value="1"/>
</dbReference>
<dbReference type="Gene3D" id="1.25.40.10">
    <property type="entry name" value="Tetratricopeptide repeat domain"/>
    <property type="match status" value="2"/>
</dbReference>
<dbReference type="PROSITE" id="PS50005">
    <property type="entry name" value="TPR"/>
    <property type="match status" value="1"/>
</dbReference>
<evidence type="ECO:0000313" key="8">
    <source>
        <dbReference type="Proteomes" id="UP000006546"/>
    </source>
</evidence>
<evidence type="ECO:0000256" key="4">
    <source>
        <dbReference type="SAM" id="Coils"/>
    </source>
</evidence>
<dbReference type="OrthoDB" id="363363at2"/>
<dbReference type="RefSeq" id="WP_013758970.1">
    <property type="nucleotide sequence ID" value="NC_015500.1"/>
</dbReference>
<keyword evidence="2 3" id="KW-0802">TPR repeat</keyword>
<dbReference type="InterPro" id="IPR011990">
    <property type="entry name" value="TPR-like_helical_dom_sf"/>
</dbReference>
<dbReference type="HOGENOM" id="CLU_038824_0_0_12"/>
<sequence>MKLIKFPLAGFVLAFCASVLCAASFDSGYALFSTNRPAEAIPYFTAALAEPDVPPSVYMYLGIAFYQTGRYAESLETFEKGLAASGTDKRILAFNAGNTAFALKDYARADELYSLACAADPSYAAPVLNRANTRISLNKLEDALSDYRTYLALDPSSAQREPVERMIAAIEGELALKAQEAERLAQEAERLKAEEARLAKEAERIAAEKAEAQRLEAERAAAEKAAREAQLAAEQAAEAERRRKLLEEVAASLQDTETTNMNAGTEGVIDYEYESELD</sequence>
<dbReference type="STRING" id="906968.Trebr_1846"/>
<keyword evidence="6" id="KW-0732">Signal</keyword>
<feature type="repeat" description="TPR" evidence="3">
    <location>
        <begin position="55"/>
        <end position="88"/>
    </location>
</feature>
<accession>F4LIP1</accession>
<reference evidence="8" key="1">
    <citation type="submission" date="2011-04" db="EMBL/GenBank/DDBJ databases">
        <title>The complete genome of Treponema brennaborense DSM 12168.</title>
        <authorList>
            <person name="Lucas S."/>
            <person name="Han J."/>
            <person name="Lapidus A."/>
            <person name="Bruce D."/>
            <person name="Goodwin L."/>
            <person name="Pitluck S."/>
            <person name="Peters L."/>
            <person name="Kyrpides N."/>
            <person name="Mavromatis K."/>
            <person name="Ivanova N."/>
            <person name="Mikhailova N."/>
            <person name="Pagani I."/>
            <person name="Teshima H."/>
            <person name="Detter J.C."/>
            <person name="Tapia R."/>
            <person name="Han C."/>
            <person name="Land M."/>
            <person name="Hauser L."/>
            <person name="Markowitz V."/>
            <person name="Cheng J.-F."/>
            <person name="Hugenholtz P."/>
            <person name="Woyke T."/>
            <person name="Wu D."/>
            <person name="Gronow S."/>
            <person name="Wellnitz S."/>
            <person name="Brambilla E."/>
            <person name="Klenk H.-P."/>
            <person name="Eisen J.A."/>
        </authorList>
    </citation>
    <scope>NUCLEOTIDE SEQUENCE [LARGE SCALE GENOMIC DNA]</scope>
    <source>
        <strain evidence="8">DSM 12168 / CIP 105900 / DD5/3</strain>
    </source>
</reference>
<feature type="compositionally biased region" description="Acidic residues" evidence="5">
    <location>
        <begin position="269"/>
        <end position="278"/>
    </location>
</feature>
<protein>
    <submittedName>
        <fullName evidence="7">Tetratricopeptide TPR_2 repeat-containing protein</fullName>
    </submittedName>
</protein>
<dbReference type="KEGG" id="tbe:Trebr_1846"/>
<feature type="coiled-coil region" evidence="4">
    <location>
        <begin position="167"/>
        <end position="256"/>
    </location>
</feature>
<dbReference type="Pfam" id="PF13432">
    <property type="entry name" value="TPR_16"/>
    <property type="match status" value="1"/>
</dbReference>
<feature type="signal peptide" evidence="6">
    <location>
        <begin position="1"/>
        <end position="22"/>
    </location>
</feature>